<accession>A0A673CJQ2</accession>
<dbReference type="InterPro" id="IPR003599">
    <property type="entry name" value="Ig_sub"/>
</dbReference>
<dbReference type="PANTHER" id="PTHR11860:SF118">
    <property type="entry name" value="CMRF35-LIKE MOLECULE 3-RELATED"/>
    <property type="match status" value="1"/>
</dbReference>
<dbReference type="InterPro" id="IPR013783">
    <property type="entry name" value="Ig-like_fold"/>
</dbReference>
<name>A0A673CJQ2_9TELE</name>
<protein>
    <recommendedName>
        <fullName evidence="5">Immunoglobulin domain-containing protein</fullName>
    </recommendedName>
</protein>
<sequence>LFLSASSSSSLVTVEEGGSISIPCFYESEYTDHVKYLCKGHTWDICSYEIKTNEKSSTKYSVSDNKNQRMVTFIINDLKTKDTNYYWCNMEIKRGPDDGKYFHVRDATLYVDSQKVTGFIGDQITIDCHYRGSKQIKWCRTGGEGPTSCVTNSGKIDDTKVTINRNTPGVITVTMSELRERSSGWYWCTDEDLQIQEPTTEQTGTHRLVRFKPVCFIDSFI</sequence>
<feature type="domain" description="Immunoglobulin" evidence="5">
    <location>
        <begin position="9"/>
        <end position="112"/>
    </location>
</feature>
<dbReference type="InterPro" id="IPR050671">
    <property type="entry name" value="CD300_family_receptors"/>
</dbReference>
<dbReference type="Pfam" id="PF07686">
    <property type="entry name" value="V-set"/>
    <property type="match status" value="1"/>
</dbReference>
<evidence type="ECO:0000313" key="6">
    <source>
        <dbReference type="Ensembl" id="ENSSORP00005053509.1"/>
    </source>
</evidence>
<keyword evidence="2" id="KW-0812">Transmembrane</keyword>
<feature type="domain" description="Immunoglobulin" evidence="5">
    <location>
        <begin position="113"/>
        <end position="210"/>
    </location>
</feature>
<keyword evidence="3" id="KW-0472">Membrane</keyword>
<dbReference type="SUPFAM" id="SSF48726">
    <property type="entry name" value="Immunoglobulin"/>
    <property type="match status" value="2"/>
</dbReference>
<proteinExistence type="predicted"/>
<evidence type="ECO:0000256" key="3">
    <source>
        <dbReference type="ARBA" id="ARBA00023136"/>
    </source>
</evidence>
<evidence type="ECO:0000256" key="4">
    <source>
        <dbReference type="ARBA" id="ARBA00023319"/>
    </source>
</evidence>
<dbReference type="GO" id="GO:0005886">
    <property type="term" value="C:plasma membrane"/>
    <property type="evidence" value="ECO:0007669"/>
    <property type="project" value="TreeGrafter"/>
</dbReference>
<dbReference type="PANTHER" id="PTHR11860">
    <property type="entry name" value="POLYMERIC-IMMUNOGLOBULIN RECEPTOR"/>
    <property type="match status" value="1"/>
</dbReference>
<dbReference type="Proteomes" id="UP000472271">
    <property type="component" value="Chromosome 15"/>
</dbReference>
<dbReference type="InterPro" id="IPR013151">
    <property type="entry name" value="Immunoglobulin_dom"/>
</dbReference>
<comment type="subcellular location">
    <subcellularLocation>
        <location evidence="1">Membrane</location>
    </subcellularLocation>
</comment>
<evidence type="ECO:0000313" key="7">
    <source>
        <dbReference type="Proteomes" id="UP000472271"/>
    </source>
</evidence>
<evidence type="ECO:0000259" key="5">
    <source>
        <dbReference type="SMART" id="SM00409"/>
    </source>
</evidence>
<dbReference type="Pfam" id="PF00047">
    <property type="entry name" value="ig"/>
    <property type="match status" value="1"/>
</dbReference>
<evidence type="ECO:0000256" key="2">
    <source>
        <dbReference type="ARBA" id="ARBA00022692"/>
    </source>
</evidence>
<dbReference type="GO" id="GO:0004888">
    <property type="term" value="F:transmembrane signaling receptor activity"/>
    <property type="evidence" value="ECO:0007669"/>
    <property type="project" value="TreeGrafter"/>
</dbReference>
<keyword evidence="7" id="KW-1185">Reference proteome</keyword>
<dbReference type="AlphaFoldDB" id="A0A673CJQ2"/>
<reference evidence="6" key="2">
    <citation type="submission" date="2025-05" db="UniProtKB">
        <authorList>
            <consortium name="Ensembl"/>
        </authorList>
    </citation>
    <scope>IDENTIFICATION</scope>
</reference>
<reference evidence="6" key="1">
    <citation type="submission" date="2019-06" db="EMBL/GenBank/DDBJ databases">
        <authorList>
            <consortium name="Wellcome Sanger Institute Data Sharing"/>
        </authorList>
    </citation>
    <scope>NUCLEOTIDE SEQUENCE [LARGE SCALE GENOMIC DNA]</scope>
</reference>
<evidence type="ECO:0000256" key="1">
    <source>
        <dbReference type="ARBA" id="ARBA00004370"/>
    </source>
</evidence>
<dbReference type="InterPro" id="IPR036179">
    <property type="entry name" value="Ig-like_dom_sf"/>
</dbReference>
<dbReference type="InterPro" id="IPR013106">
    <property type="entry name" value="Ig_V-set"/>
</dbReference>
<dbReference type="SMART" id="SM00409">
    <property type="entry name" value="IG"/>
    <property type="match status" value="2"/>
</dbReference>
<keyword evidence="4" id="KW-0393">Immunoglobulin domain</keyword>
<dbReference type="Ensembl" id="ENSSORT00005054765.1">
    <property type="protein sequence ID" value="ENSSORP00005053509.1"/>
    <property type="gene ID" value="ENSSORG00005024065.1"/>
</dbReference>
<dbReference type="Ensembl" id="ENSSORT00005054751.1">
    <property type="protein sequence ID" value="ENSSORP00005053495.1"/>
    <property type="gene ID" value="ENSSORG00005024054.1"/>
</dbReference>
<organism evidence="6 7">
    <name type="scientific">Sphaeramia orbicularis</name>
    <name type="common">orbiculate cardinalfish</name>
    <dbReference type="NCBI Taxonomy" id="375764"/>
    <lineage>
        <taxon>Eukaryota</taxon>
        <taxon>Metazoa</taxon>
        <taxon>Chordata</taxon>
        <taxon>Craniata</taxon>
        <taxon>Vertebrata</taxon>
        <taxon>Euteleostomi</taxon>
        <taxon>Actinopterygii</taxon>
        <taxon>Neopterygii</taxon>
        <taxon>Teleostei</taxon>
        <taxon>Neoteleostei</taxon>
        <taxon>Acanthomorphata</taxon>
        <taxon>Gobiaria</taxon>
        <taxon>Kurtiformes</taxon>
        <taxon>Apogonoidei</taxon>
        <taxon>Apogonidae</taxon>
        <taxon>Apogoninae</taxon>
        <taxon>Sphaeramia</taxon>
    </lineage>
</organism>
<dbReference type="Gene3D" id="2.60.40.10">
    <property type="entry name" value="Immunoglobulins"/>
    <property type="match status" value="2"/>
</dbReference>